<proteinExistence type="predicted"/>
<dbReference type="GeneTree" id="ENSGT00940000174275"/>
<keyword evidence="1" id="KW-0732">Signal</keyword>
<reference evidence="2" key="3">
    <citation type="submission" date="2025-09" db="UniProtKB">
        <authorList>
            <consortium name="Ensembl"/>
        </authorList>
    </citation>
    <scope>IDENTIFICATION</scope>
</reference>
<accession>A0A671VPV3</accession>
<feature type="chain" id="PRO_5025511816" evidence="1">
    <location>
        <begin position="19"/>
        <end position="102"/>
    </location>
</feature>
<reference evidence="2" key="1">
    <citation type="submission" date="2021-04" db="EMBL/GenBank/DDBJ databases">
        <authorList>
            <consortium name="Wellcome Sanger Institute Data Sharing"/>
        </authorList>
    </citation>
    <scope>NUCLEOTIDE SEQUENCE [LARGE SCALE GENOMIC DNA]</scope>
</reference>
<dbReference type="Proteomes" id="UP000472265">
    <property type="component" value="Chromosome 21"/>
</dbReference>
<keyword evidence="3" id="KW-1185">Reference proteome</keyword>
<dbReference type="InParanoid" id="A0A671VPV3"/>
<evidence type="ECO:0000313" key="2">
    <source>
        <dbReference type="Ensembl" id="ENSSAUP00010029043.1"/>
    </source>
</evidence>
<dbReference type="PANTHER" id="PTHR38564:SF2">
    <property type="entry name" value="WU:FC46H12 PRECURSOR"/>
    <property type="match status" value="1"/>
</dbReference>
<protein>
    <submittedName>
        <fullName evidence="2">Uncharacterized protein</fullName>
    </submittedName>
</protein>
<evidence type="ECO:0000313" key="3">
    <source>
        <dbReference type="Proteomes" id="UP000472265"/>
    </source>
</evidence>
<dbReference type="PANTHER" id="PTHR38564">
    <property type="entry name" value="SI:CH73-250A16.5-RELATED"/>
    <property type="match status" value="1"/>
</dbReference>
<dbReference type="Ensembl" id="ENSSAUT00010030632.1">
    <property type="protein sequence ID" value="ENSSAUP00010029043.1"/>
    <property type="gene ID" value="ENSSAUG00010012503.1"/>
</dbReference>
<name>A0A671VPV3_SPAAU</name>
<sequence length="102" mass="10703">MCGFVFQLVAALPLSILANHTSPDGLQTETITFTFRPTILTGGCRVSGLSSSLGFTTLLDGGLNYCNLFNLLSGDGLTSAPGYMELTNEWACLGYGLATCKA</sequence>
<reference evidence="2" key="2">
    <citation type="submission" date="2025-08" db="UniProtKB">
        <authorList>
            <consortium name="Ensembl"/>
        </authorList>
    </citation>
    <scope>IDENTIFICATION</scope>
</reference>
<feature type="signal peptide" evidence="1">
    <location>
        <begin position="1"/>
        <end position="18"/>
    </location>
</feature>
<evidence type="ECO:0000256" key="1">
    <source>
        <dbReference type="SAM" id="SignalP"/>
    </source>
</evidence>
<dbReference type="AlphaFoldDB" id="A0A671VPV3"/>
<organism evidence="2 3">
    <name type="scientific">Sparus aurata</name>
    <name type="common">Gilthead sea bream</name>
    <dbReference type="NCBI Taxonomy" id="8175"/>
    <lineage>
        <taxon>Eukaryota</taxon>
        <taxon>Metazoa</taxon>
        <taxon>Chordata</taxon>
        <taxon>Craniata</taxon>
        <taxon>Vertebrata</taxon>
        <taxon>Euteleostomi</taxon>
        <taxon>Actinopterygii</taxon>
        <taxon>Neopterygii</taxon>
        <taxon>Teleostei</taxon>
        <taxon>Neoteleostei</taxon>
        <taxon>Acanthomorphata</taxon>
        <taxon>Eupercaria</taxon>
        <taxon>Spariformes</taxon>
        <taxon>Sparidae</taxon>
        <taxon>Sparus</taxon>
    </lineage>
</organism>